<organism evidence="12 13">
    <name type="scientific">Novymonas esmeraldas</name>
    <dbReference type="NCBI Taxonomy" id="1808958"/>
    <lineage>
        <taxon>Eukaryota</taxon>
        <taxon>Discoba</taxon>
        <taxon>Euglenozoa</taxon>
        <taxon>Kinetoplastea</taxon>
        <taxon>Metakinetoplastina</taxon>
        <taxon>Trypanosomatida</taxon>
        <taxon>Trypanosomatidae</taxon>
        <taxon>Novymonas</taxon>
    </lineage>
</organism>
<dbReference type="Pfam" id="PF02517">
    <property type="entry name" value="Rce1-like"/>
    <property type="match status" value="1"/>
</dbReference>
<proteinExistence type="inferred from homology"/>
<comment type="caution">
    <text evidence="12">The sequence shown here is derived from an EMBL/GenBank/DDBJ whole genome shotgun (WGS) entry which is preliminary data.</text>
</comment>
<evidence type="ECO:0000256" key="2">
    <source>
        <dbReference type="ARBA" id="ARBA00006897"/>
    </source>
</evidence>
<evidence type="ECO:0000256" key="4">
    <source>
        <dbReference type="ARBA" id="ARBA00022692"/>
    </source>
</evidence>
<dbReference type="GO" id="GO:0004222">
    <property type="term" value="F:metalloendopeptidase activity"/>
    <property type="evidence" value="ECO:0007669"/>
    <property type="project" value="InterPro"/>
</dbReference>
<comment type="similarity">
    <text evidence="2">Belongs to the peptidase U48 family.</text>
</comment>
<comment type="catalytic activity">
    <reaction evidence="9">
        <text>Hydrolyzes the peptide bond -P2-(S-farnesyl or geranylgeranyl)C-P1'-P2'-P3'-COOH where P1' and P2' are amino acids with aliphatic sidechains and P3' is any C-terminal residue.</text>
        <dbReference type="EC" id="3.4.26.1"/>
    </reaction>
</comment>
<evidence type="ECO:0000256" key="3">
    <source>
        <dbReference type="ARBA" id="ARBA00022670"/>
    </source>
</evidence>
<evidence type="ECO:0000259" key="11">
    <source>
        <dbReference type="Pfam" id="PF02517"/>
    </source>
</evidence>
<dbReference type="PANTHER" id="PTHR13046:SF0">
    <property type="entry name" value="CAAX PRENYL PROTEASE 2"/>
    <property type="match status" value="1"/>
</dbReference>
<keyword evidence="8" id="KW-0472">Membrane</keyword>
<evidence type="ECO:0000256" key="1">
    <source>
        <dbReference type="ARBA" id="ARBA00004477"/>
    </source>
</evidence>
<keyword evidence="5" id="KW-0378">Hydrolase</keyword>
<name>A0AAW0EXT6_9TRYP</name>
<dbReference type="GO" id="GO:0071586">
    <property type="term" value="P:CAAX-box protein processing"/>
    <property type="evidence" value="ECO:0007669"/>
    <property type="project" value="InterPro"/>
</dbReference>
<reference evidence="12 13" key="1">
    <citation type="journal article" date="2021" name="MBio">
        <title>A New Model Trypanosomatid, Novymonas esmeraldas: Genomic Perception of Its 'Candidatus Pandoraea novymonadis' Endosymbiont.</title>
        <authorList>
            <person name="Zakharova A."/>
            <person name="Saura A."/>
            <person name="Butenko A."/>
            <person name="Podesvova L."/>
            <person name="Warmusova S."/>
            <person name="Kostygov A.Y."/>
            <person name="Nenarokova A."/>
            <person name="Lukes J."/>
            <person name="Opperdoes F.R."/>
            <person name="Yurchenko V."/>
        </authorList>
    </citation>
    <scope>NUCLEOTIDE SEQUENCE [LARGE SCALE GENOMIC DNA]</scope>
    <source>
        <strain evidence="12 13">E262AT.01</strain>
    </source>
</reference>
<evidence type="ECO:0000256" key="5">
    <source>
        <dbReference type="ARBA" id="ARBA00022801"/>
    </source>
</evidence>
<dbReference type="PANTHER" id="PTHR13046">
    <property type="entry name" value="PROTEASE U48 CAAX PRENYL PROTEASE RCE1"/>
    <property type="match status" value="1"/>
</dbReference>
<evidence type="ECO:0000256" key="6">
    <source>
        <dbReference type="ARBA" id="ARBA00022824"/>
    </source>
</evidence>
<comment type="subcellular location">
    <subcellularLocation>
        <location evidence="1">Endoplasmic reticulum membrane</location>
        <topology evidence="1">Multi-pass membrane protein</topology>
    </subcellularLocation>
</comment>
<evidence type="ECO:0000313" key="13">
    <source>
        <dbReference type="Proteomes" id="UP001430356"/>
    </source>
</evidence>
<keyword evidence="13" id="KW-1185">Reference proteome</keyword>
<evidence type="ECO:0000313" key="12">
    <source>
        <dbReference type="EMBL" id="KAK7199127.1"/>
    </source>
</evidence>
<feature type="domain" description="CAAX prenyl protease 2/Lysostaphin resistance protein A-like" evidence="11">
    <location>
        <begin position="120"/>
        <end position="246"/>
    </location>
</feature>
<keyword evidence="6" id="KW-0256">Endoplasmic reticulum</keyword>
<dbReference type="EC" id="3.4.26.1" evidence="10"/>
<dbReference type="GO" id="GO:0005789">
    <property type="term" value="C:endoplasmic reticulum membrane"/>
    <property type="evidence" value="ECO:0007669"/>
    <property type="project" value="UniProtKB-SubCell"/>
</dbReference>
<evidence type="ECO:0000256" key="7">
    <source>
        <dbReference type="ARBA" id="ARBA00022989"/>
    </source>
</evidence>
<dbReference type="InterPro" id="IPR039731">
    <property type="entry name" value="Rce1"/>
</dbReference>
<evidence type="ECO:0000256" key="10">
    <source>
        <dbReference type="ARBA" id="ARBA00049729"/>
    </source>
</evidence>
<evidence type="ECO:0000256" key="9">
    <source>
        <dbReference type="ARBA" id="ARBA00047280"/>
    </source>
</evidence>
<evidence type="ECO:0000256" key="8">
    <source>
        <dbReference type="ARBA" id="ARBA00023136"/>
    </source>
</evidence>
<dbReference type="Proteomes" id="UP001430356">
    <property type="component" value="Unassembled WGS sequence"/>
</dbReference>
<sequence length="285" mass="30437">MDLLCSAAASVAFVGTFYIWPRERRFIHSATQSLRTAALDASVYVDRGSDETIRRRTISLGLCCAASAAYLARGAASSSATALQVRGVHPVLRSTASTLLLFAGPIADACGAGGLDLPESVLLCWRNYVICPIGEELFYRGVLLSLLRRRSPAVRIGVSAVLFALSHTHHLVSLASDAYREDCDVDGDGERCEGRERECWRAGARALCGVYVCTTLFGLMSGYYFEYACEGSLAAITAAHAVCNIIGPPQFAALRSRRSTCGAKVASAAVYVAGIAGWAWTLSLH</sequence>
<gene>
    <name evidence="12" type="ORF">NESM_000882000</name>
</gene>
<keyword evidence="3 12" id="KW-0645">Protease</keyword>
<dbReference type="EMBL" id="JAECZO010000217">
    <property type="protein sequence ID" value="KAK7199127.1"/>
    <property type="molecule type" value="Genomic_DNA"/>
</dbReference>
<accession>A0AAW0EXT6</accession>
<keyword evidence="7" id="KW-1133">Transmembrane helix</keyword>
<dbReference type="InterPro" id="IPR003675">
    <property type="entry name" value="Rce1/LyrA-like_dom"/>
</dbReference>
<keyword evidence="4" id="KW-0812">Transmembrane</keyword>
<protein>
    <recommendedName>
        <fullName evidence="10">intramembrane prenyl-peptidase Rce1</fullName>
        <ecNumber evidence="10">3.4.26.1</ecNumber>
    </recommendedName>
</protein>
<dbReference type="AlphaFoldDB" id="A0AAW0EXT6"/>